<dbReference type="Gene3D" id="2.60.40.420">
    <property type="entry name" value="Cupredoxins - blue copper proteins"/>
    <property type="match status" value="3"/>
</dbReference>
<dbReference type="InterPro" id="IPR034282">
    <property type="entry name" value="CuRO_2_CopA"/>
</dbReference>
<dbReference type="PROSITE" id="PS00079">
    <property type="entry name" value="MULTICOPPER_OXIDASE1"/>
    <property type="match status" value="1"/>
</dbReference>
<keyword evidence="5" id="KW-0186">Copper</keyword>
<dbReference type="InterPro" id="IPR006311">
    <property type="entry name" value="TAT_signal"/>
</dbReference>
<dbReference type="CDD" id="cd13896">
    <property type="entry name" value="CuRO_3_CopA"/>
    <property type="match status" value="1"/>
</dbReference>
<dbReference type="InterPro" id="IPR001117">
    <property type="entry name" value="Cu-oxidase_2nd"/>
</dbReference>
<dbReference type="CDD" id="cd13874">
    <property type="entry name" value="CuRO_2_CopA"/>
    <property type="match status" value="1"/>
</dbReference>
<dbReference type="InterPro" id="IPR011706">
    <property type="entry name" value="Cu-oxidase_C"/>
</dbReference>
<dbReference type="GO" id="GO:0051536">
    <property type="term" value="F:iron-sulfur cluster binding"/>
    <property type="evidence" value="ECO:0007669"/>
    <property type="project" value="UniProtKB-KW"/>
</dbReference>
<feature type="domain" description="Plastocyanin-like" evidence="8">
    <location>
        <begin position="502"/>
        <end position="616"/>
    </location>
</feature>
<dbReference type="InterPro" id="IPR006376">
    <property type="entry name" value="Cu-R_CopA"/>
</dbReference>
<evidence type="ECO:0000256" key="2">
    <source>
        <dbReference type="ARBA" id="ARBA00011771"/>
    </source>
</evidence>
<gene>
    <name evidence="10" type="ORF">SAMN02745220_04773</name>
</gene>
<dbReference type="PROSITE" id="PS51318">
    <property type="entry name" value="TAT"/>
    <property type="match status" value="1"/>
</dbReference>
<name>A0A1M7YJK3_9BACT</name>
<protein>
    <submittedName>
        <fullName evidence="10">Copper-resistance protein, CopA family</fullName>
    </submittedName>
</protein>
<evidence type="ECO:0000313" key="11">
    <source>
        <dbReference type="Proteomes" id="UP000184603"/>
    </source>
</evidence>
<proteinExistence type="predicted"/>
<keyword evidence="4" id="KW-0560">Oxidoreductase</keyword>
<dbReference type="NCBIfam" id="TIGR01480">
    <property type="entry name" value="copper_res_A"/>
    <property type="match status" value="1"/>
</dbReference>
<feature type="domain" description="Plastocyanin-like" evidence="9">
    <location>
        <begin position="63"/>
        <end position="173"/>
    </location>
</feature>
<keyword evidence="6" id="KW-0411">Iron-sulfur</keyword>
<dbReference type="InterPro" id="IPR011707">
    <property type="entry name" value="Cu-oxidase-like_N"/>
</dbReference>
<dbReference type="SUPFAM" id="SSF49503">
    <property type="entry name" value="Cupredoxins"/>
    <property type="match status" value="3"/>
</dbReference>
<organism evidence="10 11">
    <name type="scientific">Desulfopila aestuarii DSM 18488</name>
    <dbReference type="NCBI Taxonomy" id="1121416"/>
    <lineage>
        <taxon>Bacteria</taxon>
        <taxon>Pseudomonadati</taxon>
        <taxon>Thermodesulfobacteriota</taxon>
        <taxon>Desulfobulbia</taxon>
        <taxon>Desulfobulbales</taxon>
        <taxon>Desulfocapsaceae</taxon>
        <taxon>Desulfopila</taxon>
    </lineage>
</organism>
<dbReference type="GO" id="GO:0016491">
    <property type="term" value="F:oxidoreductase activity"/>
    <property type="evidence" value="ECO:0007669"/>
    <property type="project" value="UniProtKB-KW"/>
</dbReference>
<dbReference type="Pfam" id="PF00394">
    <property type="entry name" value="Cu-oxidase"/>
    <property type="match status" value="1"/>
</dbReference>
<dbReference type="Pfam" id="PF07732">
    <property type="entry name" value="Cu-oxidase_3"/>
    <property type="match status" value="1"/>
</dbReference>
<dbReference type="Proteomes" id="UP000184603">
    <property type="component" value="Unassembled WGS sequence"/>
</dbReference>
<keyword evidence="3" id="KW-0479">Metal-binding</keyword>
<dbReference type="EMBL" id="FRFE01000041">
    <property type="protein sequence ID" value="SHO52801.1"/>
    <property type="molecule type" value="Genomic_DNA"/>
</dbReference>
<dbReference type="InterPro" id="IPR008972">
    <property type="entry name" value="Cupredoxin"/>
</dbReference>
<dbReference type="PANTHER" id="PTHR11709">
    <property type="entry name" value="MULTI-COPPER OXIDASE"/>
    <property type="match status" value="1"/>
</dbReference>
<dbReference type="Pfam" id="PF07731">
    <property type="entry name" value="Cu-oxidase_2"/>
    <property type="match status" value="1"/>
</dbReference>
<dbReference type="STRING" id="1121416.SAMN02745220_04773"/>
<feature type="domain" description="Plastocyanin-like" evidence="7">
    <location>
        <begin position="243"/>
        <end position="354"/>
    </location>
</feature>
<evidence type="ECO:0000259" key="9">
    <source>
        <dbReference type="Pfam" id="PF07732"/>
    </source>
</evidence>
<evidence type="ECO:0000259" key="8">
    <source>
        <dbReference type="Pfam" id="PF07731"/>
    </source>
</evidence>
<dbReference type="GO" id="GO:0042597">
    <property type="term" value="C:periplasmic space"/>
    <property type="evidence" value="ECO:0007669"/>
    <property type="project" value="InterPro"/>
</dbReference>
<dbReference type="InterPro" id="IPR045087">
    <property type="entry name" value="Cu-oxidase_fam"/>
</dbReference>
<dbReference type="InterPro" id="IPR033138">
    <property type="entry name" value="Cu_oxidase_CS"/>
</dbReference>
<evidence type="ECO:0000256" key="5">
    <source>
        <dbReference type="ARBA" id="ARBA00023008"/>
    </source>
</evidence>
<dbReference type="InterPro" id="IPR034279">
    <property type="entry name" value="CuRO_3_CopA"/>
</dbReference>
<keyword evidence="6" id="KW-0408">Iron</keyword>
<evidence type="ECO:0000256" key="6">
    <source>
        <dbReference type="ARBA" id="ARBA00023014"/>
    </source>
</evidence>
<dbReference type="AlphaFoldDB" id="A0A1M7YJK3"/>
<dbReference type="GO" id="GO:0005507">
    <property type="term" value="F:copper ion binding"/>
    <property type="evidence" value="ECO:0007669"/>
    <property type="project" value="InterPro"/>
</dbReference>
<keyword evidence="11" id="KW-1185">Reference proteome</keyword>
<evidence type="ECO:0000256" key="1">
    <source>
        <dbReference type="ARBA" id="ARBA00004196"/>
    </source>
</evidence>
<evidence type="ECO:0000313" key="10">
    <source>
        <dbReference type="EMBL" id="SHO52801.1"/>
    </source>
</evidence>
<dbReference type="GO" id="GO:0030313">
    <property type="term" value="C:cell envelope"/>
    <property type="evidence" value="ECO:0007669"/>
    <property type="project" value="UniProtKB-SubCell"/>
</dbReference>
<sequence length="618" mass="68789">MNALEMFLKYGGASLPRRQFVKGIAAGGALLGLGIAPDRLLASLTSSWQPVLRGTRFDLTLSSKRVNFTGQERLATTVNGLVPGPVLRWREGDRVILNVTNHLAEQSSIHWHGIILPMEMDGVPGISFKGIEPGETFRYTFDVHQSGTYWYHSHSGFQEQTGMYGAIIIDPRQPEPFGYDRDYVILLSDWSDEDPESIYAKLKKLSHYYNFAERTAGDLIREIKEKGVSQTWAERSMWNRMRMSDRDLSDVTGYTYTFLINGQPPASGWTGLFTKGERVRLRFINGSAMTFFDVRIPDLAMQVVAADGQNVAPVTVDEFRIGVAETYDVIVEPKDDRAYCVYAQALDRSGYARGVLTPDPSLTAEVPALDPYPILSHMDMGMAMGGMAADELEIEQLTMDDMAMTAPPASSAHAMHHSMPAGHSMGHTASGATVLKGNGAIGQGSGTKVIHGPAEFGLHVDGRAEDPQHRIDDPGVGLRNNGRRVLTYGDLRNLHPTPDTREPEREVQLHLTGNMGRYMWSINGIKYGDADPLNFKYGERLRITFVNDTMMNHPMHLHGMWSDLETGDGQHIPRKHTVIVQPGAKLSYLVSADARGDWAFHCHLLYHMLGMFRKVEVR</sequence>
<dbReference type="PANTHER" id="PTHR11709:SF394">
    <property type="entry name" value="FI03373P-RELATED"/>
    <property type="match status" value="1"/>
</dbReference>
<evidence type="ECO:0000256" key="3">
    <source>
        <dbReference type="ARBA" id="ARBA00022723"/>
    </source>
</evidence>
<comment type="subunit">
    <text evidence="2">Heterodimer of a large and a small subunit.</text>
</comment>
<accession>A0A1M7YJK3</accession>
<comment type="subcellular location">
    <subcellularLocation>
        <location evidence="1">Cell envelope</location>
    </subcellularLocation>
</comment>
<dbReference type="NCBIfam" id="TIGR01409">
    <property type="entry name" value="TAT_signal_seq"/>
    <property type="match status" value="1"/>
</dbReference>
<dbReference type="InterPro" id="IPR019546">
    <property type="entry name" value="TAT_signal_bac_arc"/>
</dbReference>
<evidence type="ECO:0000259" key="7">
    <source>
        <dbReference type="Pfam" id="PF00394"/>
    </source>
</evidence>
<reference evidence="10 11" key="1">
    <citation type="submission" date="2016-12" db="EMBL/GenBank/DDBJ databases">
        <authorList>
            <person name="Song W.-J."/>
            <person name="Kurnit D.M."/>
        </authorList>
    </citation>
    <scope>NUCLEOTIDE SEQUENCE [LARGE SCALE GENOMIC DNA]</scope>
    <source>
        <strain evidence="10 11">DSM 18488</strain>
    </source>
</reference>
<evidence type="ECO:0000256" key="4">
    <source>
        <dbReference type="ARBA" id="ARBA00023002"/>
    </source>
</evidence>